<dbReference type="Pfam" id="PF00248">
    <property type="entry name" value="Aldo_ket_red"/>
    <property type="match status" value="1"/>
</dbReference>
<dbReference type="EMBL" id="JBGOSP010000032">
    <property type="protein sequence ID" value="MFA3842045.1"/>
    <property type="molecule type" value="Genomic_DNA"/>
</dbReference>
<organism evidence="3 4">
    <name type="scientific">Streptomyces aureus</name>
    <dbReference type="NCBI Taxonomy" id="193461"/>
    <lineage>
        <taxon>Bacteria</taxon>
        <taxon>Bacillati</taxon>
        <taxon>Actinomycetota</taxon>
        <taxon>Actinomycetes</taxon>
        <taxon>Kitasatosporales</taxon>
        <taxon>Streptomycetaceae</taxon>
        <taxon>Streptomyces</taxon>
    </lineage>
</organism>
<reference evidence="3 4" key="1">
    <citation type="submission" date="2024-08" db="EMBL/GenBank/DDBJ databases">
        <title>Genome sequence of Streptomyces aureus CACIA-1.46HGO.</title>
        <authorList>
            <person name="Evangelista-Martinez Z."/>
        </authorList>
    </citation>
    <scope>NUCLEOTIDE SEQUENCE [LARGE SCALE GENOMIC DNA]</scope>
    <source>
        <strain evidence="3 4">CACIA-1.46HGO</strain>
    </source>
</reference>
<protein>
    <submittedName>
        <fullName evidence="3">Aldo/keto reductase</fullName>
    </submittedName>
</protein>
<dbReference type="RefSeq" id="WP_372566102.1">
    <property type="nucleotide sequence ID" value="NZ_JBGOSP010000032.1"/>
</dbReference>
<sequence length="321" mass="34680">MGLGCMAMSGLYGPGKDAESLATIRRALDVGITLLDTADVYGSGHNEELVGRAVRGRRDEVVIATKFGFVRDQHGRPTGERDIDGRPEYVRAACEASLRRLGVETIDLYQQHRVDPLVPIEETVGAMAELVAEGKVRHLGLSEAQPEDIRRAHAVHPIASLQSEYSLLERSVEDEVLSVCAKASIGFLAYAPLVRGLLADTLPALGTADDSDTRTGGRFPRLAPENRAANSALVSVIRDIARNHDATPGRVSLAWLLSREQPVVPIPGTRRIAYVEDNAQAPDVLLSGRERDLLDTLAQQVHGDRYGGDAKASTWVSPVQA</sequence>
<evidence type="ECO:0000256" key="1">
    <source>
        <dbReference type="ARBA" id="ARBA00023002"/>
    </source>
</evidence>
<name>A0ABV4SV52_9ACTN</name>
<comment type="caution">
    <text evidence="3">The sequence shown here is derived from an EMBL/GenBank/DDBJ whole genome shotgun (WGS) entry which is preliminary data.</text>
</comment>
<dbReference type="InterPro" id="IPR023210">
    <property type="entry name" value="NADP_OxRdtase_dom"/>
</dbReference>
<accession>A0ABV4SV52</accession>
<feature type="domain" description="NADP-dependent oxidoreductase" evidence="2">
    <location>
        <begin position="1"/>
        <end position="295"/>
    </location>
</feature>
<keyword evidence="4" id="KW-1185">Reference proteome</keyword>
<evidence type="ECO:0000313" key="4">
    <source>
        <dbReference type="Proteomes" id="UP001571476"/>
    </source>
</evidence>
<dbReference type="PANTHER" id="PTHR43625">
    <property type="entry name" value="AFLATOXIN B1 ALDEHYDE REDUCTASE"/>
    <property type="match status" value="1"/>
</dbReference>
<dbReference type="PANTHER" id="PTHR43625:SF40">
    <property type="entry name" value="ALDO-KETO REDUCTASE YAKC [NADP(+)]"/>
    <property type="match status" value="1"/>
</dbReference>
<proteinExistence type="predicted"/>
<gene>
    <name evidence="3" type="ORF">ACEG43_38630</name>
</gene>
<evidence type="ECO:0000313" key="3">
    <source>
        <dbReference type="EMBL" id="MFA3842045.1"/>
    </source>
</evidence>
<keyword evidence="1" id="KW-0560">Oxidoreductase</keyword>
<dbReference type="SUPFAM" id="SSF51430">
    <property type="entry name" value="NAD(P)-linked oxidoreductase"/>
    <property type="match status" value="1"/>
</dbReference>
<dbReference type="InterPro" id="IPR050791">
    <property type="entry name" value="Aldo-Keto_reductase"/>
</dbReference>
<dbReference type="Gene3D" id="3.20.20.100">
    <property type="entry name" value="NADP-dependent oxidoreductase domain"/>
    <property type="match status" value="1"/>
</dbReference>
<dbReference type="Proteomes" id="UP001571476">
    <property type="component" value="Unassembled WGS sequence"/>
</dbReference>
<dbReference type="InterPro" id="IPR036812">
    <property type="entry name" value="NAD(P)_OxRdtase_dom_sf"/>
</dbReference>
<evidence type="ECO:0000259" key="2">
    <source>
        <dbReference type="Pfam" id="PF00248"/>
    </source>
</evidence>